<gene>
    <name evidence="3" type="ORF">SAMN05216559_0966</name>
</gene>
<evidence type="ECO:0008006" key="5">
    <source>
        <dbReference type="Google" id="ProtNLM"/>
    </source>
</evidence>
<feature type="transmembrane region" description="Helical" evidence="2">
    <location>
        <begin position="27"/>
        <end position="45"/>
    </location>
</feature>
<proteinExistence type="predicted"/>
<reference evidence="3 4" key="1">
    <citation type="submission" date="2016-10" db="EMBL/GenBank/DDBJ databases">
        <authorList>
            <person name="de Groot N.N."/>
        </authorList>
    </citation>
    <scope>NUCLEOTIDE SEQUENCE [LARGE SCALE GENOMIC DNA]</scope>
    <source>
        <strain evidence="3 4">CGMCC 1.10457</strain>
    </source>
</reference>
<dbReference type="AlphaFoldDB" id="A0A1I6KKI2"/>
<feature type="region of interest" description="Disordered" evidence="1">
    <location>
        <begin position="1"/>
        <end position="20"/>
    </location>
</feature>
<evidence type="ECO:0000256" key="1">
    <source>
        <dbReference type="SAM" id="MobiDB-lite"/>
    </source>
</evidence>
<dbReference type="RefSeq" id="WP_177227167.1">
    <property type="nucleotide sequence ID" value="NZ_FOZK01000001.1"/>
</dbReference>
<evidence type="ECO:0000313" key="3">
    <source>
        <dbReference type="EMBL" id="SFR91772.1"/>
    </source>
</evidence>
<keyword evidence="2" id="KW-0812">Transmembrane</keyword>
<protein>
    <recommendedName>
        <fullName evidence="5">Flagellin N-terminal-like domain-containing protein</fullName>
    </recommendedName>
</protein>
<name>A0A1I6KKI2_9EURY</name>
<evidence type="ECO:0000313" key="4">
    <source>
        <dbReference type="Proteomes" id="UP000199062"/>
    </source>
</evidence>
<accession>A0A1I6KKI2</accession>
<dbReference type="STRING" id="767519.SAMN05216559_0966"/>
<keyword evidence="4" id="KW-1185">Reference proteome</keyword>
<dbReference type="Proteomes" id="UP000199062">
    <property type="component" value="Unassembled WGS sequence"/>
</dbReference>
<organism evidence="3 4">
    <name type="scientific">Halomicrobium zhouii</name>
    <dbReference type="NCBI Taxonomy" id="767519"/>
    <lineage>
        <taxon>Archaea</taxon>
        <taxon>Methanobacteriati</taxon>
        <taxon>Methanobacteriota</taxon>
        <taxon>Stenosarchaea group</taxon>
        <taxon>Halobacteria</taxon>
        <taxon>Halobacteriales</taxon>
        <taxon>Haloarculaceae</taxon>
        <taxon>Halomicrobium</taxon>
    </lineage>
</organism>
<dbReference type="EMBL" id="FOZK01000001">
    <property type="protein sequence ID" value="SFR91772.1"/>
    <property type="molecule type" value="Genomic_DNA"/>
</dbReference>
<keyword evidence="2" id="KW-1133">Transmembrane helix</keyword>
<evidence type="ECO:0000256" key="2">
    <source>
        <dbReference type="SAM" id="Phobius"/>
    </source>
</evidence>
<keyword evidence="2" id="KW-0472">Membrane</keyword>
<sequence length="46" mass="4895">MAPHGPISDSQNRPDGAESPYENGRSALLIVLTVVVVLALVLAYFL</sequence>